<proteinExistence type="predicted"/>
<sequence>MSALIALATLKNQYNKAEHNVIAVNLLARLCYVVTNGWEAVPYATDDEITSLEGEFEATTLGLTEVDMQLLEDHDDQAARKPMQIEVIDDNENEDSAPEPET</sequence>
<protein>
    <submittedName>
        <fullName evidence="2">Uncharacterized protein</fullName>
    </submittedName>
</protein>
<dbReference type="Proteomes" id="UP001055172">
    <property type="component" value="Unassembled WGS sequence"/>
</dbReference>
<name>A0AA37LU58_9PEZI</name>
<accession>A0AA37LU58</accession>
<reference evidence="2 3" key="1">
    <citation type="submission" date="2021-07" db="EMBL/GenBank/DDBJ databases">
        <title>Genome data of Colletotrichum spaethianum.</title>
        <authorList>
            <person name="Utami Y.D."/>
            <person name="Hiruma K."/>
        </authorList>
    </citation>
    <scope>NUCLEOTIDE SEQUENCE [LARGE SCALE GENOMIC DNA]</scope>
    <source>
        <strain evidence="2 3">MAFF 242679</strain>
    </source>
</reference>
<feature type="region of interest" description="Disordered" evidence="1">
    <location>
        <begin position="74"/>
        <end position="102"/>
    </location>
</feature>
<feature type="compositionally biased region" description="Acidic residues" evidence="1">
    <location>
        <begin position="87"/>
        <end position="102"/>
    </location>
</feature>
<dbReference type="AlphaFoldDB" id="A0AA37LU58"/>
<keyword evidence="3" id="KW-1185">Reference proteome</keyword>
<comment type="caution">
    <text evidence="2">The sequence shown here is derived from an EMBL/GenBank/DDBJ whole genome shotgun (WGS) entry which is preliminary data.</text>
</comment>
<evidence type="ECO:0000256" key="1">
    <source>
        <dbReference type="SAM" id="MobiDB-lite"/>
    </source>
</evidence>
<evidence type="ECO:0000313" key="3">
    <source>
        <dbReference type="Proteomes" id="UP001055172"/>
    </source>
</evidence>
<evidence type="ECO:0000313" key="2">
    <source>
        <dbReference type="EMBL" id="GJC84133.1"/>
    </source>
</evidence>
<gene>
    <name evidence="2" type="ORF">ColLi_06971</name>
</gene>
<organism evidence="2 3">
    <name type="scientific">Colletotrichum liriopes</name>
    <dbReference type="NCBI Taxonomy" id="708192"/>
    <lineage>
        <taxon>Eukaryota</taxon>
        <taxon>Fungi</taxon>
        <taxon>Dikarya</taxon>
        <taxon>Ascomycota</taxon>
        <taxon>Pezizomycotina</taxon>
        <taxon>Sordariomycetes</taxon>
        <taxon>Hypocreomycetidae</taxon>
        <taxon>Glomerellales</taxon>
        <taxon>Glomerellaceae</taxon>
        <taxon>Colletotrichum</taxon>
        <taxon>Colletotrichum spaethianum species complex</taxon>
    </lineage>
</organism>
<dbReference type="EMBL" id="BPPX01000013">
    <property type="protein sequence ID" value="GJC84133.1"/>
    <property type="molecule type" value="Genomic_DNA"/>
</dbReference>